<evidence type="ECO:0000313" key="1">
    <source>
        <dbReference type="EMBL" id="MFL0250948.1"/>
    </source>
</evidence>
<keyword evidence="2" id="KW-1185">Reference proteome</keyword>
<protein>
    <submittedName>
        <fullName evidence="1">Uncharacterized protein</fullName>
    </submittedName>
</protein>
<dbReference type="RefSeq" id="WP_406787607.1">
    <property type="nucleotide sequence ID" value="NZ_JBJIAA010000008.1"/>
</dbReference>
<dbReference type="Proteomes" id="UP001623592">
    <property type="component" value="Unassembled WGS sequence"/>
</dbReference>
<accession>A0ABW8TEU2</accession>
<organism evidence="1 2">
    <name type="scientific">Clostridium neuense</name>
    <dbReference type="NCBI Taxonomy" id="1728934"/>
    <lineage>
        <taxon>Bacteria</taxon>
        <taxon>Bacillati</taxon>
        <taxon>Bacillota</taxon>
        <taxon>Clostridia</taxon>
        <taxon>Eubacteriales</taxon>
        <taxon>Clostridiaceae</taxon>
        <taxon>Clostridium</taxon>
    </lineage>
</organism>
<reference evidence="1 2" key="1">
    <citation type="submission" date="2024-11" db="EMBL/GenBank/DDBJ databases">
        <authorList>
            <person name="Heng Y.C."/>
            <person name="Lim A.C.H."/>
            <person name="Lee J.K.Y."/>
            <person name="Kittelmann S."/>
        </authorList>
    </citation>
    <scope>NUCLEOTIDE SEQUENCE [LARGE SCALE GENOMIC DNA]</scope>
    <source>
        <strain evidence="1 2">WILCCON 0114</strain>
    </source>
</reference>
<dbReference type="EMBL" id="JBJIAA010000008">
    <property type="protein sequence ID" value="MFL0250948.1"/>
    <property type="molecule type" value="Genomic_DNA"/>
</dbReference>
<sequence length="179" mass="20972">MESNTVDKMKQAKFFVLVEDIDASMPYVSYNISEAERVASPLNLIFYNDKDNGYIEAILLKARFNLPNWYGRYKTSDFKDVNERMSAAKDLTQMLRNDHYEAIRFIFWALFAVAVDKRNYDEKVSLIADFAYMIKIDEKSIADIIMVVKVALGEDKEQLKFQTKDVKNFFMDFLCCWGK</sequence>
<gene>
    <name evidence="1" type="ORF">ACJDT4_10990</name>
</gene>
<comment type="caution">
    <text evidence="1">The sequence shown here is derived from an EMBL/GenBank/DDBJ whole genome shotgun (WGS) entry which is preliminary data.</text>
</comment>
<name>A0ABW8TEU2_9CLOT</name>
<proteinExistence type="predicted"/>
<evidence type="ECO:0000313" key="2">
    <source>
        <dbReference type="Proteomes" id="UP001623592"/>
    </source>
</evidence>